<dbReference type="GO" id="GO:0005934">
    <property type="term" value="C:cellular bud tip"/>
    <property type="evidence" value="ECO:0007669"/>
    <property type="project" value="EnsemblFungi"/>
</dbReference>
<dbReference type="FunFam" id="1.25.10.10:FF:000062">
    <property type="entry name" value="Serine/threonine-protein phosphatase 2A regulatory subunit A alpha isoform"/>
    <property type="match status" value="1"/>
</dbReference>
<feature type="repeat" description="HEAT" evidence="3">
    <location>
        <begin position="401"/>
        <end position="439"/>
    </location>
</feature>
<dbReference type="Proteomes" id="UP000095023">
    <property type="component" value="Unassembled WGS sequence"/>
</dbReference>
<dbReference type="GO" id="GO:0030952">
    <property type="term" value="P:establishment or maintenance of cytoskeleton polarity"/>
    <property type="evidence" value="ECO:0007669"/>
    <property type="project" value="EnsemblFungi"/>
</dbReference>
<feature type="repeat" description="HEAT" evidence="3">
    <location>
        <begin position="518"/>
        <end position="556"/>
    </location>
</feature>
<accession>A0A1E4TB91</accession>
<dbReference type="GO" id="GO:0006417">
    <property type="term" value="P:regulation of translation"/>
    <property type="evidence" value="ECO:0007669"/>
    <property type="project" value="EnsemblFungi"/>
</dbReference>
<dbReference type="GO" id="GO:0019888">
    <property type="term" value="F:protein phosphatase regulator activity"/>
    <property type="evidence" value="ECO:0007669"/>
    <property type="project" value="TreeGrafter"/>
</dbReference>
<dbReference type="GO" id="GO:0000775">
    <property type="term" value="C:chromosome, centromeric region"/>
    <property type="evidence" value="ECO:0007669"/>
    <property type="project" value="EnsemblFungi"/>
</dbReference>
<dbReference type="GO" id="GO:0004722">
    <property type="term" value="F:protein serine/threonine phosphatase activity"/>
    <property type="evidence" value="ECO:0007669"/>
    <property type="project" value="EnsemblFungi"/>
</dbReference>
<dbReference type="InterPro" id="IPR051023">
    <property type="entry name" value="PP2A_Regulatory_Subunit_A"/>
</dbReference>
<dbReference type="GO" id="GO:0005829">
    <property type="term" value="C:cytosol"/>
    <property type="evidence" value="ECO:0007669"/>
    <property type="project" value="TreeGrafter"/>
</dbReference>
<feature type="repeat" description="HEAT" evidence="3">
    <location>
        <begin position="362"/>
        <end position="400"/>
    </location>
</feature>
<evidence type="ECO:0000313" key="6">
    <source>
        <dbReference type="Proteomes" id="UP000095023"/>
    </source>
</evidence>
<feature type="domain" description="Phosphatase PP2A regulatory subunit A/Splicing factor 3B subunit 1-like HEAT repeat" evidence="4">
    <location>
        <begin position="279"/>
        <end position="354"/>
    </location>
</feature>
<evidence type="ECO:0000256" key="2">
    <source>
        <dbReference type="ARBA" id="ARBA00038332"/>
    </source>
</evidence>
<keyword evidence="6" id="KW-1185">Reference proteome</keyword>
<dbReference type="GO" id="GO:0110085">
    <property type="term" value="C:mitotic actomyosin contractile ring"/>
    <property type="evidence" value="ECO:0007669"/>
    <property type="project" value="EnsemblFungi"/>
</dbReference>
<dbReference type="SUPFAM" id="SSF48371">
    <property type="entry name" value="ARM repeat"/>
    <property type="match status" value="1"/>
</dbReference>
<dbReference type="InterPro" id="IPR054573">
    <property type="entry name" value="PP2A/SF3B1-like_HEAT"/>
</dbReference>
<organism evidence="5 6">
    <name type="scientific">Tortispora caseinolytica NRRL Y-17796</name>
    <dbReference type="NCBI Taxonomy" id="767744"/>
    <lineage>
        <taxon>Eukaryota</taxon>
        <taxon>Fungi</taxon>
        <taxon>Dikarya</taxon>
        <taxon>Ascomycota</taxon>
        <taxon>Saccharomycotina</taxon>
        <taxon>Trigonopsidomycetes</taxon>
        <taxon>Trigonopsidales</taxon>
        <taxon>Trigonopsidaceae</taxon>
        <taxon>Tortispora</taxon>
    </lineage>
</organism>
<evidence type="ECO:0000256" key="1">
    <source>
        <dbReference type="ARBA" id="ARBA00022737"/>
    </source>
</evidence>
<sequence>MDTNNVESDQLYPLAVLFDELKHDDVTFRLSAIRHLSTIALALGPERTRSELLPFLQDSIDDEDEVLAALAEELGDFIDYVGGPQFAHLLLGPLDALAGIEEPTVRDKATASINKIIPQLPSDELKEHVIPLVEELSTAEWFTSRISATHLFAVTYGLVSSSEKPHLLELYETLAHDETPMVRRAAALKFPTLIAQMDASDILSHVLPLFDDYREEDQDSVRLLAVDILVAVAKTTGPASAQEKLFDLLNSLFEDKSWRVRYMVADRFASLASAMGEGIIDTVFVPHFIQFMKDQEAEVRTAIAKQLSNFAVLTSKEVVIDQIIPAVRLLAEDNAQHVRAALASEIGGLSPILGKEDTIDKLLPIFLQMLKDDFPDVRLNIICRLQSVNEIIGIEFLSQSLLPAINELAEDKQWRIRLAIIEYIPLLALQLGTDFFNDKLQNLCLTWLWDPIYSIREAACINLKKLTQIFGVTWALQTIIPSVVKGGTDPNYLYRMTTLMAIANLVPVIDFATIKNYAIPFVHDLITDSVPNIRFNAAKAYKVILQLLLKKDLEELLKKPNILTINESEVSELVRNIIEPDLQILVNDDDVDVQYFAEQSLSVL</sequence>
<gene>
    <name evidence="5" type="ORF">CANCADRAFT_27934</name>
</gene>
<feature type="repeat" description="HEAT" evidence="3">
    <location>
        <begin position="284"/>
        <end position="322"/>
    </location>
</feature>
<dbReference type="AlphaFoldDB" id="A0A1E4TB91"/>
<dbReference type="InterPro" id="IPR011989">
    <property type="entry name" value="ARM-like"/>
</dbReference>
<dbReference type="Gene3D" id="1.25.10.10">
    <property type="entry name" value="Leucine-rich Repeat Variant"/>
    <property type="match status" value="1"/>
</dbReference>
<dbReference type="GO" id="GO:0005935">
    <property type="term" value="C:cellular bud neck"/>
    <property type="evidence" value="ECO:0007669"/>
    <property type="project" value="EnsemblFungi"/>
</dbReference>
<comment type="similarity">
    <text evidence="2">Belongs to the phosphatase 2A regulatory subunit A family.</text>
</comment>
<feature type="repeat" description="HEAT" evidence="3">
    <location>
        <begin position="167"/>
        <end position="205"/>
    </location>
</feature>
<dbReference type="Pfam" id="PF22646">
    <property type="entry name" value="PPP2R1A-like_HEAT"/>
    <property type="match status" value="1"/>
</dbReference>
<evidence type="ECO:0000256" key="3">
    <source>
        <dbReference type="PROSITE-ProRule" id="PRU00103"/>
    </source>
</evidence>
<dbReference type="GO" id="GO:0000159">
    <property type="term" value="C:protein phosphatase type 2A complex"/>
    <property type="evidence" value="ECO:0007669"/>
    <property type="project" value="EnsemblFungi"/>
</dbReference>
<reference evidence="6" key="1">
    <citation type="submission" date="2016-02" db="EMBL/GenBank/DDBJ databases">
        <title>Comparative genomics of biotechnologically important yeasts.</title>
        <authorList>
            <consortium name="DOE Joint Genome Institute"/>
            <person name="Riley R."/>
            <person name="Haridas S."/>
            <person name="Wolfe K.H."/>
            <person name="Lopes M.R."/>
            <person name="Hittinger C.T."/>
            <person name="Goker M."/>
            <person name="Salamov A."/>
            <person name="Wisecaver J."/>
            <person name="Long T.M."/>
            <person name="Aerts A.L."/>
            <person name="Barry K."/>
            <person name="Choi C."/>
            <person name="Clum A."/>
            <person name="Coughlan A.Y."/>
            <person name="Deshpande S."/>
            <person name="Douglass A.P."/>
            <person name="Hanson S.J."/>
            <person name="Klenk H.-P."/>
            <person name="Labutti K."/>
            <person name="Lapidus A."/>
            <person name="Lindquist E."/>
            <person name="Lipzen A."/>
            <person name="Meier-Kolthoff J.P."/>
            <person name="Ohm R.A."/>
            <person name="Otillar R.P."/>
            <person name="Pangilinan J."/>
            <person name="Peng Y."/>
            <person name="Rokas A."/>
            <person name="Rosa C.A."/>
            <person name="Scheuner C."/>
            <person name="Sibirny A.A."/>
            <person name="Slot J.C."/>
            <person name="Stielow J.B."/>
            <person name="Sun H."/>
            <person name="Kurtzman C.P."/>
            <person name="Blackwell M."/>
            <person name="Jeffries T.W."/>
            <person name="Grigoriev I.V."/>
        </authorList>
    </citation>
    <scope>NUCLEOTIDE SEQUENCE [LARGE SCALE GENOMIC DNA]</scope>
    <source>
        <strain evidence="6">NRRL Y-17796</strain>
    </source>
</reference>
<dbReference type="GO" id="GO:0007094">
    <property type="term" value="P:mitotic spindle assembly checkpoint signaling"/>
    <property type="evidence" value="ECO:0007669"/>
    <property type="project" value="EnsemblFungi"/>
</dbReference>
<dbReference type="PROSITE" id="PS50077">
    <property type="entry name" value="HEAT_REPEAT"/>
    <property type="match status" value="10"/>
</dbReference>
<keyword evidence="1" id="KW-0677">Repeat</keyword>
<dbReference type="PANTHER" id="PTHR10648:SF4">
    <property type="entry name" value="PROTEIN PHOSPHATASE 2 (FORMERLY 2A), REGULATORY SUBUNIT A, BETA ISOFORM-RELATED"/>
    <property type="match status" value="1"/>
</dbReference>
<feature type="repeat" description="HEAT" evidence="3">
    <location>
        <begin position="578"/>
        <end position="604"/>
    </location>
</feature>
<feature type="repeat" description="HEAT" evidence="3">
    <location>
        <begin position="245"/>
        <end position="282"/>
    </location>
</feature>
<name>A0A1E4TB91_9ASCO</name>
<feature type="repeat" description="HEAT" evidence="3">
    <location>
        <begin position="323"/>
        <end position="361"/>
    </location>
</feature>
<dbReference type="InterPro" id="IPR021133">
    <property type="entry name" value="HEAT_type_2"/>
</dbReference>
<feature type="repeat" description="HEAT" evidence="3">
    <location>
        <begin position="206"/>
        <end position="244"/>
    </location>
</feature>
<dbReference type="InterPro" id="IPR016024">
    <property type="entry name" value="ARM-type_fold"/>
</dbReference>
<dbReference type="GO" id="GO:0043332">
    <property type="term" value="C:mating projection tip"/>
    <property type="evidence" value="ECO:0007669"/>
    <property type="project" value="EnsemblFungi"/>
</dbReference>
<dbReference type="OrthoDB" id="340346at2759"/>
<evidence type="ECO:0000313" key="5">
    <source>
        <dbReference type="EMBL" id="ODV89035.1"/>
    </source>
</evidence>
<dbReference type="GO" id="GO:0090443">
    <property type="term" value="C:FAR/SIN/STRIPAK complex"/>
    <property type="evidence" value="ECO:0007669"/>
    <property type="project" value="EnsemblFungi"/>
</dbReference>
<dbReference type="PANTHER" id="PTHR10648">
    <property type="entry name" value="SERINE/THREONINE-PROTEIN PHOSPHATASE PP2A 65 KDA REGULATORY SUBUNIT"/>
    <property type="match status" value="1"/>
</dbReference>
<feature type="repeat" description="HEAT" evidence="3">
    <location>
        <begin position="52"/>
        <end position="89"/>
    </location>
</feature>
<dbReference type="GO" id="GO:0005634">
    <property type="term" value="C:nucleus"/>
    <property type="evidence" value="ECO:0007669"/>
    <property type="project" value="EnsemblFungi"/>
</dbReference>
<protein>
    <recommendedName>
        <fullName evidence="4">Phosphatase PP2A regulatory subunit A/Splicing factor 3B subunit 1-like HEAT repeat domain-containing protein</fullName>
    </recommendedName>
</protein>
<dbReference type="GO" id="GO:1990813">
    <property type="term" value="P:meiotic centromeric cohesion protection in anaphase I"/>
    <property type="evidence" value="ECO:0007669"/>
    <property type="project" value="EnsemblFungi"/>
</dbReference>
<dbReference type="GO" id="GO:0005816">
    <property type="term" value="C:spindle pole body"/>
    <property type="evidence" value="ECO:0007669"/>
    <property type="project" value="EnsemblFungi"/>
</dbReference>
<proteinExistence type="inferred from homology"/>
<dbReference type="GO" id="GO:0031030">
    <property type="term" value="P:negative regulation of septation initiation signaling"/>
    <property type="evidence" value="ECO:0007669"/>
    <property type="project" value="EnsemblFungi"/>
</dbReference>
<evidence type="ECO:0000259" key="4">
    <source>
        <dbReference type="Pfam" id="PF22646"/>
    </source>
</evidence>
<dbReference type="EMBL" id="KV453843">
    <property type="protein sequence ID" value="ODV89035.1"/>
    <property type="molecule type" value="Genomic_DNA"/>
</dbReference>